<name>A0AAJ4A4B5_9BACT</name>
<dbReference type="Proteomes" id="UP000326061">
    <property type="component" value="Chromosome"/>
</dbReference>
<dbReference type="InterPro" id="IPR008526">
    <property type="entry name" value="YedI"/>
</dbReference>
<reference evidence="3" key="1">
    <citation type="submission" date="2019-06" db="EMBL/GenBank/DDBJ databases">
        <title>Sulfurimonas gotlandica sp. nov., a chemoautotrophic and psychrotolerant epsilonproteobacterium isolated from a pelagic redoxcline, and an emended description of the genus Sulfurimonas.</title>
        <authorList>
            <person name="Wang S."/>
            <person name="Jiang L."/>
            <person name="Shao Z."/>
        </authorList>
    </citation>
    <scope>NUCLEOTIDE SEQUENCE [LARGE SCALE GENOMIC DNA]</scope>
    <source>
        <strain evidence="3">1-1N</strain>
    </source>
</reference>
<feature type="transmembrane region" description="Helical" evidence="1">
    <location>
        <begin position="141"/>
        <end position="160"/>
    </location>
</feature>
<accession>A0AAJ4A4B5</accession>
<sequence length="287" mass="31509">MASGIFLLLDDIAMLADDVAVASKMATQKTAAILGDDLAVNAQKATGFDQSRELKVIWAITKGSLKNKAIILPVAFALTAFAPFLITIILVFGALFLLYEGVEKIEEYLFHKEEEVKNEELLNSTEENILEIEKEKIKSAVLTDFILSIEIVVIALAAVSDKPFLVQVSSTVIVALIATFGVYGLVAMIVRMDNVGFWLIEKKRIQSGNFLIGAMPKLIKTLAFVGTFAMILVGGGILSHKIEFFHDYYIEALPALTNDLFIGLIIGVVVLFVVKIFHILKNKIRSS</sequence>
<evidence type="ECO:0000313" key="3">
    <source>
        <dbReference type="Proteomes" id="UP000326061"/>
    </source>
</evidence>
<organism evidence="2 3">
    <name type="scientific">Sulfurimonas xiamenensis</name>
    <dbReference type="NCBI Taxonomy" id="2590021"/>
    <lineage>
        <taxon>Bacteria</taxon>
        <taxon>Pseudomonadati</taxon>
        <taxon>Campylobacterota</taxon>
        <taxon>Epsilonproteobacteria</taxon>
        <taxon>Campylobacterales</taxon>
        <taxon>Sulfurimonadaceae</taxon>
        <taxon>Sulfurimonas</taxon>
    </lineage>
</organism>
<evidence type="ECO:0000313" key="2">
    <source>
        <dbReference type="EMBL" id="QFR43550.1"/>
    </source>
</evidence>
<feature type="transmembrane region" description="Helical" evidence="1">
    <location>
        <begin position="221"/>
        <end position="240"/>
    </location>
</feature>
<dbReference type="AlphaFoldDB" id="A0AAJ4A4B5"/>
<proteinExistence type="predicted"/>
<dbReference type="GO" id="GO:0005886">
    <property type="term" value="C:plasma membrane"/>
    <property type="evidence" value="ECO:0007669"/>
    <property type="project" value="TreeGrafter"/>
</dbReference>
<feature type="transmembrane region" description="Helical" evidence="1">
    <location>
        <begin position="70"/>
        <end position="99"/>
    </location>
</feature>
<evidence type="ECO:0000256" key="1">
    <source>
        <dbReference type="SAM" id="Phobius"/>
    </source>
</evidence>
<dbReference type="KEGG" id="suln:FJR47_06365"/>
<dbReference type="RefSeq" id="WP_152299613.1">
    <property type="nucleotide sequence ID" value="NZ_CP041166.1"/>
</dbReference>
<dbReference type="PIRSF" id="PIRSF016660">
    <property type="entry name" value="YedI"/>
    <property type="match status" value="1"/>
</dbReference>
<gene>
    <name evidence="2" type="ORF">FJR47_06365</name>
</gene>
<feature type="transmembrane region" description="Helical" evidence="1">
    <location>
        <begin position="260"/>
        <end position="280"/>
    </location>
</feature>
<keyword evidence="1" id="KW-1133">Transmembrane helix</keyword>
<keyword evidence="3" id="KW-1185">Reference proteome</keyword>
<dbReference type="EMBL" id="CP041166">
    <property type="protein sequence ID" value="QFR43550.1"/>
    <property type="molecule type" value="Genomic_DNA"/>
</dbReference>
<dbReference type="Pfam" id="PF05661">
    <property type="entry name" value="DUF808"/>
    <property type="match status" value="1"/>
</dbReference>
<dbReference type="PANTHER" id="PTHR30503:SF3">
    <property type="entry name" value="INNER MEMBRANE PROTEIN YEDI"/>
    <property type="match status" value="1"/>
</dbReference>
<dbReference type="PANTHER" id="PTHR30503">
    <property type="entry name" value="INNER MEMBRANE PROTEIN YEDI"/>
    <property type="match status" value="1"/>
</dbReference>
<keyword evidence="1" id="KW-0812">Transmembrane</keyword>
<protein>
    <submittedName>
        <fullName evidence="2">DUF808 domain-containing protein</fullName>
    </submittedName>
</protein>
<feature type="transmembrane region" description="Helical" evidence="1">
    <location>
        <begin position="172"/>
        <end position="200"/>
    </location>
</feature>
<keyword evidence="1" id="KW-0472">Membrane</keyword>